<keyword evidence="6" id="KW-1185">Reference proteome</keyword>
<dbReference type="GO" id="GO:0006508">
    <property type="term" value="P:proteolysis"/>
    <property type="evidence" value="ECO:0007669"/>
    <property type="project" value="InterPro"/>
</dbReference>
<proteinExistence type="inferred from homology"/>
<evidence type="ECO:0000313" key="5">
    <source>
        <dbReference type="EMBL" id="MBB5744877.1"/>
    </source>
</evidence>
<sequence length="882" mass="94586">MNISRLLATACAAALLATSVAAQTDTPLVPGATYDPAVPSVSSVLGYDTGERITRPADIRRYFEALRAQSPDRMAIGEYGQTHEGRPLFWAAVGTPANIARLDAIKAASRALADPRTTSSAEAQAILADQPVIVWLAYSVHGNEISPADASMAAARHLLASRDPAVQGWLANTVVVFVPTQNPDGRERFLSTFSAGLGTRPNPDGLSAERDEPWPSGRYNHDLFDLNRDWFIQTQPETRGHTAAVLDWRPQVLVDAHEMGTDQTFFFPPEAQPLNPWLTDETLASREMIGRNTARRFDALGIPYFTGQEYDAFYPGYGDGWPAYLGAVSMTYEQGSARGLAARRSSGEVVTYRDTVRNHFVASLSTIEAASDNRERLLANFVAYHRDGVAGSGAYVLAPAPHDPTAADSLAGLLVRQGLEVGRASAAFTSCARSFPAGSYVVNLSQPQRRMAEVLLARDVAVPAAFLAEQERRRARGLPDEIYDVTAWSLPLMFNVPAERCNTAPSVAVTAATPDRTRSLAVANAEASYGYLVAPGMAATRLKAAALDQGLSLRVMDRPFTHNGRSWPAGTLVLPRADNRDHDLTALTADWARRFGTPVTGIDDSWVATGPSFGSRDAVALRAPNIALAWDEPADPSAAGATRYVIEREFDYPVTAVRVATLSGADLDRYQVLVMPDGGNYAGTLGTGGVARLKAWVERGGTLVTLGRATRMVTSESAGMLASRRETAPKGDTPDDENGPLIASEAEYQTIVGESERGPDSVAGVLAQARTDQEHWLSAGVAPNLNFLVKGSDIYTPLKRGEGTNLALFTSADTLLASGQLWAENRAQLAFKPAVMVAPMGRGQVIAFTQDATSRGYLDGLKVLFANALFNGPAHASPTWVD</sequence>
<name>A0A7W9CFV4_9CAUL</name>
<evidence type="ECO:0000256" key="3">
    <source>
        <dbReference type="SAM" id="SignalP"/>
    </source>
</evidence>
<dbReference type="InterPro" id="IPR000834">
    <property type="entry name" value="Peptidase_M14"/>
</dbReference>
<feature type="chain" id="PRO_5031481161" description="Peptidase M14 domain-containing protein" evidence="3">
    <location>
        <begin position="23"/>
        <end position="882"/>
    </location>
</feature>
<dbReference type="AlphaFoldDB" id="A0A7W9CFV4"/>
<feature type="region of interest" description="Disordered" evidence="2">
    <location>
        <begin position="715"/>
        <end position="740"/>
    </location>
</feature>
<dbReference type="SUPFAM" id="SSF53187">
    <property type="entry name" value="Zn-dependent exopeptidases"/>
    <property type="match status" value="1"/>
</dbReference>
<accession>A0A7W9CFV4</accession>
<organism evidence="5 6">
    <name type="scientific">Brevundimonas variabilis</name>
    <dbReference type="NCBI Taxonomy" id="74312"/>
    <lineage>
        <taxon>Bacteria</taxon>
        <taxon>Pseudomonadati</taxon>
        <taxon>Pseudomonadota</taxon>
        <taxon>Alphaproteobacteria</taxon>
        <taxon>Caulobacterales</taxon>
        <taxon>Caulobacteraceae</taxon>
        <taxon>Brevundimonas</taxon>
    </lineage>
</organism>
<dbReference type="Proteomes" id="UP000545037">
    <property type="component" value="Unassembled WGS sequence"/>
</dbReference>
<dbReference type="InterPro" id="IPR029062">
    <property type="entry name" value="Class_I_gatase-like"/>
</dbReference>
<evidence type="ECO:0000256" key="1">
    <source>
        <dbReference type="PROSITE-ProRule" id="PRU01379"/>
    </source>
</evidence>
<dbReference type="CDD" id="cd06238">
    <property type="entry name" value="M14-like"/>
    <property type="match status" value="1"/>
</dbReference>
<evidence type="ECO:0000256" key="2">
    <source>
        <dbReference type="SAM" id="MobiDB-lite"/>
    </source>
</evidence>
<feature type="compositionally biased region" description="Basic and acidic residues" evidence="2">
    <location>
        <begin position="723"/>
        <end position="733"/>
    </location>
</feature>
<feature type="signal peptide" evidence="3">
    <location>
        <begin position="1"/>
        <end position="22"/>
    </location>
</feature>
<dbReference type="GO" id="GO:0004181">
    <property type="term" value="F:metallocarboxypeptidase activity"/>
    <property type="evidence" value="ECO:0007669"/>
    <property type="project" value="InterPro"/>
</dbReference>
<evidence type="ECO:0000313" key="6">
    <source>
        <dbReference type="Proteomes" id="UP000545037"/>
    </source>
</evidence>
<dbReference type="Gene3D" id="3.40.50.880">
    <property type="match status" value="1"/>
</dbReference>
<protein>
    <recommendedName>
        <fullName evidence="4">Peptidase M14 domain-containing protein</fullName>
    </recommendedName>
</protein>
<dbReference type="GO" id="GO:0008270">
    <property type="term" value="F:zinc ion binding"/>
    <property type="evidence" value="ECO:0007669"/>
    <property type="project" value="InterPro"/>
</dbReference>
<comment type="caution">
    <text evidence="1">Lacks conserved residue(s) required for the propagation of feature annotation.</text>
</comment>
<comment type="similarity">
    <text evidence="1">Belongs to the peptidase M14 family.</text>
</comment>
<dbReference type="Pfam" id="PF00246">
    <property type="entry name" value="Peptidase_M14"/>
    <property type="match status" value="1"/>
</dbReference>
<dbReference type="RefSeq" id="WP_183211830.1">
    <property type="nucleotide sequence ID" value="NZ_JACHOR010000001.1"/>
</dbReference>
<keyword evidence="3" id="KW-0732">Signal</keyword>
<dbReference type="CDD" id="cd03143">
    <property type="entry name" value="A4_beta-galactosidase_middle_domain"/>
    <property type="match status" value="1"/>
</dbReference>
<evidence type="ECO:0000259" key="4">
    <source>
        <dbReference type="PROSITE" id="PS52035"/>
    </source>
</evidence>
<dbReference type="EMBL" id="JACHOR010000001">
    <property type="protein sequence ID" value="MBB5744877.1"/>
    <property type="molecule type" value="Genomic_DNA"/>
</dbReference>
<dbReference type="SUPFAM" id="SSF52317">
    <property type="entry name" value="Class I glutamine amidotransferase-like"/>
    <property type="match status" value="1"/>
</dbReference>
<dbReference type="SMART" id="SM00631">
    <property type="entry name" value="Zn_pept"/>
    <property type="match status" value="1"/>
</dbReference>
<gene>
    <name evidence="5" type="ORF">GGR13_000449</name>
</gene>
<dbReference type="Gene3D" id="3.40.630.10">
    <property type="entry name" value="Zn peptidases"/>
    <property type="match status" value="1"/>
</dbReference>
<comment type="caution">
    <text evidence="5">The sequence shown here is derived from an EMBL/GenBank/DDBJ whole genome shotgun (WGS) entry which is preliminary data.</text>
</comment>
<dbReference type="PROSITE" id="PS52035">
    <property type="entry name" value="PEPTIDASE_M14"/>
    <property type="match status" value="1"/>
</dbReference>
<reference evidence="5 6" key="1">
    <citation type="submission" date="2020-08" db="EMBL/GenBank/DDBJ databases">
        <title>Genomic Encyclopedia of Type Strains, Phase IV (KMG-IV): sequencing the most valuable type-strain genomes for metagenomic binning, comparative biology and taxonomic classification.</title>
        <authorList>
            <person name="Goeker M."/>
        </authorList>
    </citation>
    <scope>NUCLEOTIDE SEQUENCE [LARGE SCALE GENOMIC DNA]</scope>
    <source>
        <strain evidence="5 6">DSM 4737</strain>
    </source>
</reference>
<feature type="domain" description="Peptidase M14" evidence="4">
    <location>
        <begin position="52"/>
        <end position="384"/>
    </location>
</feature>